<comment type="caution">
    <text evidence="3">The sequence shown here is derived from an EMBL/GenBank/DDBJ whole genome shotgun (WGS) entry which is preliminary data.</text>
</comment>
<evidence type="ECO:0008006" key="5">
    <source>
        <dbReference type="Google" id="ProtNLM"/>
    </source>
</evidence>
<dbReference type="InterPro" id="IPR011009">
    <property type="entry name" value="Kinase-like_dom_sf"/>
</dbReference>
<gene>
    <name evidence="3" type="ORF">GCM10008959_06090</name>
</gene>
<feature type="compositionally biased region" description="Low complexity" evidence="1">
    <location>
        <begin position="441"/>
        <end position="451"/>
    </location>
</feature>
<feature type="compositionally biased region" description="Basic and acidic residues" evidence="1">
    <location>
        <begin position="527"/>
        <end position="543"/>
    </location>
</feature>
<evidence type="ECO:0000256" key="2">
    <source>
        <dbReference type="SAM" id="Phobius"/>
    </source>
</evidence>
<feature type="compositionally biased region" description="Low complexity" evidence="1">
    <location>
        <begin position="639"/>
        <end position="656"/>
    </location>
</feature>
<sequence length="750" mass="76654">MKPIGPYVAARELPGRTGSPVRTLRATDRLTGMPVLLHVLPYPLTLPELPDHPGLLPVVDSGVDGEQAYVVTELPLQARPADDALLTARGALAALGALHERGLTHGGLNAAQLWSVDGRVLLAGAGLPWGGEPLPSDDLYALGVILAEMGHLPEALRPLTEQPGHLSAVAALARLNSEQAARPAPQTQAAHGPDVPEQIAPAQEASGAGATGPEPSVAEASGQEPPAGAVSAGPQDSPAPPAVQTPLTRTPLLRGRGGSKRGRQGRRDANASALPAPTQPAPTESTPSDSLAGSVPAEPAPPAPLPVMDWSAGPVSAPHDGSPIVLGPVGPETTELEPTGPDPAELDPAGPESSGPGDSDREATADTPPAGLPEPERPGTERPESGVMPSASVPSAPVPSAPVPSAPVPSAPVPGAPAPAAGGPETPQERRRRQNEERRAQAMLDAQAAAARKARRLREERAQRLAESGGDAPIQIGGGPVVGGAVVGGVVGTAPGAVLGTVLGDDDLPAWDGPPVDGEAAPRPQLRMRDVDRLPPGLRREPLPEPEPEPAPRLPARRAPGDPIRIGWDEDDSWRVVREVPVPPERPRRRLPRWTLLVVAAALLLGGAWWALSALPGRTPARQVTPQNDARQPEPRQPGGESTTSAPATATDGASAGGAIAEAGSQADPACCEVEFRLLGAQGRTVALTVEAAPPGADLTPGESLGRAPGTVRFPLPGTYRLRTSISGYAPASLSVTVPTTKPKIIDLGN</sequence>
<feature type="transmembrane region" description="Helical" evidence="2">
    <location>
        <begin position="594"/>
        <end position="612"/>
    </location>
</feature>
<dbReference type="RefSeq" id="WP_189063498.1">
    <property type="nucleotide sequence ID" value="NZ_BMQM01000002.1"/>
</dbReference>
<keyword evidence="2" id="KW-0812">Transmembrane</keyword>
<organism evidence="3 4">
    <name type="scientific">Deinococcus seoulensis</name>
    <dbReference type="NCBI Taxonomy" id="1837379"/>
    <lineage>
        <taxon>Bacteria</taxon>
        <taxon>Thermotogati</taxon>
        <taxon>Deinococcota</taxon>
        <taxon>Deinococci</taxon>
        <taxon>Deinococcales</taxon>
        <taxon>Deinococcaceae</taxon>
        <taxon>Deinococcus</taxon>
    </lineage>
</organism>
<evidence type="ECO:0000313" key="4">
    <source>
        <dbReference type="Proteomes" id="UP000634308"/>
    </source>
</evidence>
<keyword evidence="4" id="KW-1185">Reference proteome</keyword>
<name>A0ABQ2RLR1_9DEIO</name>
<proteinExistence type="predicted"/>
<feature type="compositionally biased region" description="Polar residues" evidence="1">
    <location>
        <begin position="281"/>
        <end position="291"/>
    </location>
</feature>
<keyword evidence="2" id="KW-1133">Transmembrane helix</keyword>
<protein>
    <recommendedName>
        <fullName evidence="5">PEGA domain-containing protein</fullName>
    </recommendedName>
</protein>
<feature type="region of interest" description="Disordered" evidence="1">
    <location>
        <begin position="621"/>
        <end position="656"/>
    </location>
</feature>
<dbReference type="SUPFAM" id="SSF56112">
    <property type="entry name" value="Protein kinase-like (PK-like)"/>
    <property type="match status" value="1"/>
</dbReference>
<accession>A0ABQ2RLR1</accession>
<reference evidence="4" key="1">
    <citation type="journal article" date="2019" name="Int. J. Syst. Evol. Microbiol.">
        <title>The Global Catalogue of Microorganisms (GCM) 10K type strain sequencing project: providing services to taxonomists for standard genome sequencing and annotation.</title>
        <authorList>
            <consortium name="The Broad Institute Genomics Platform"/>
            <consortium name="The Broad Institute Genome Sequencing Center for Infectious Disease"/>
            <person name="Wu L."/>
            <person name="Ma J."/>
        </authorList>
    </citation>
    <scope>NUCLEOTIDE SEQUENCE [LARGE SCALE GENOMIC DNA]</scope>
    <source>
        <strain evidence="4">JCM 31404</strain>
    </source>
</reference>
<feature type="region of interest" description="Disordered" evidence="1">
    <location>
        <begin position="509"/>
        <end position="568"/>
    </location>
</feature>
<feature type="region of interest" description="Disordered" evidence="1">
    <location>
        <begin position="203"/>
        <end position="477"/>
    </location>
</feature>
<evidence type="ECO:0000256" key="1">
    <source>
        <dbReference type="SAM" id="MobiDB-lite"/>
    </source>
</evidence>
<keyword evidence="2" id="KW-0472">Membrane</keyword>
<dbReference type="EMBL" id="BMQM01000002">
    <property type="protein sequence ID" value="GGR47670.1"/>
    <property type="molecule type" value="Genomic_DNA"/>
</dbReference>
<feature type="compositionally biased region" description="Pro residues" evidence="1">
    <location>
        <begin position="396"/>
        <end position="417"/>
    </location>
</feature>
<evidence type="ECO:0000313" key="3">
    <source>
        <dbReference type="EMBL" id="GGR47670.1"/>
    </source>
</evidence>
<feature type="compositionally biased region" description="Basic and acidic residues" evidence="1">
    <location>
        <begin position="374"/>
        <end position="384"/>
    </location>
</feature>
<dbReference type="Proteomes" id="UP000634308">
    <property type="component" value="Unassembled WGS sequence"/>
</dbReference>